<protein>
    <submittedName>
        <fullName evidence="1">Isocitrate lyase/phosphoenolpyruvate mutase family protein</fullName>
    </submittedName>
</protein>
<accession>A0ABW5W9P2</accession>
<keyword evidence="1" id="KW-0456">Lyase</keyword>
<dbReference type="PANTHER" id="PTHR42905:SF16">
    <property type="entry name" value="CARBOXYPHOSPHONOENOLPYRUVATE PHOSPHONOMUTASE-LIKE PROTEIN (AFU_ORTHOLOGUE AFUA_5G07230)"/>
    <property type="match status" value="1"/>
</dbReference>
<organism evidence="1 2">
    <name type="scientific">Prauserella oleivorans</name>
    <dbReference type="NCBI Taxonomy" id="1478153"/>
    <lineage>
        <taxon>Bacteria</taxon>
        <taxon>Bacillati</taxon>
        <taxon>Actinomycetota</taxon>
        <taxon>Actinomycetes</taxon>
        <taxon>Pseudonocardiales</taxon>
        <taxon>Pseudonocardiaceae</taxon>
        <taxon>Prauserella</taxon>
    </lineage>
</organism>
<evidence type="ECO:0000313" key="2">
    <source>
        <dbReference type="Proteomes" id="UP001597478"/>
    </source>
</evidence>
<dbReference type="Proteomes" id="UP001597478">
    <property type="component" value="Unassembled WGS sequence"/>
</dbReference>
<dbReference type="EMBL" id="JBHUOF010000014">
    <property type="protein sequence ID" value="MFD2800250.1"/>
    <property type="molecule type" value="Genomic_DNA"/>
</dbReference>
<sequence length="262" mass="27288">MSTHHDPFTEFRALHHATEPLLLPNAWDHVSAAALVAAGFRAIGTTSLGVAAAHGLPDGQGRTREETVALVRRLTGLPCLLTVDVEGGFSDDPAEVADLAETLAGLGAVGINLEDGRAGRTLADPGRQAEAIRAVKDRVPELFVNARIDTYWLGVDTGDLAPTLDRAHRYRQAGADGIFVPGRIPDLPALLVGVSLPLNVLYLPGERTVPELAALGVRRVSTGSLLLRAAVGATVAAAEAIRAGASPAGPVPSYADIQSLCR</sequence>
<dbReference type="CDD" id="cd00377">
    <property type="entry name" value="ICL_PEPM"/>
    <property type="match status" value="1"/>
</dbReference>
<dbReference type="InterPro" id="IPR040442">
    <property type="entry name" value="Pyrv_kinase-like_dom_sf"/>
</dbReference>
<gene>
    <name evidence="1" type="ORF">ACFS2C_12680</name>
</gene>
<proteinExistence type="predicted"/>
<keyword evidence="2" id="KW-1185">Reference proteome</keyword>
<dbReference type="Gene3D" id="3.20.20.60">
    <property type="entry name" value="Phosphoenolpyruvate-binding domains"/>
    <property type="match status" value="1"/>
</dbReference>
<dbReference type="InterPro" id="IPR015813">
    <property type="entry name" value="Pyrv/PenolPyrv_kinase-like_dom"/>
</dbReference>
<name>A0ABW5W9P2_9PSEU</name>
<dbReference type="InterPro" id="IPR039556">
    <property type="entry name" value="ICL/PEPM"/>
</dbReference>
<dbReference type="Pfam" id="PF13714">
    <property type="entry name" value="PEP_mutase"/>
    <property type="match status" value="1"/>
</dbReference>
<dbReference type="GO" id="GO:0016829">
    <property type="term" value="F:lyase activity"/>
    <property type="evidence" value="ECO:0007669"/>
    <property type="project" value="UniProtKB-KW"/>
</dbReference>
<evidence type="ECO:0000313" key="1">
    <source>
        <dbReference type="EMBL" id="MFD2800250.1"/>
    </source>
</evidence>
<reference evidence="2" key="1">
    <citation type="journal article" date="2019" name="Int. J. Syst. Evol. Microbiol.">
        <title>The Global Catalogue of Microorganisms (GCM) 10K type strain sequencing project: providing services to taxonomists for standard genome sequencing and annotation.</title>
        <authorList>
            <consortium name="The Broad Institute Genomics Platform"/>
            <consortium name="The Broad Institute Genome Sequencing Center for Infectious Disease"/>
            <person name="Wu L."/>
            <person name="Ma J."/>
        </authorList>
    </citation>
    <scope>NUCLEOTIDE SEQUENCE [LARGE SCALE GENOMIC DNA]</scope>
    <source>
        <strain evidence="2">IBRC-M 10906</strain>
    </source>
</reference>
<dbReference type="PANTHER" id="PTHR42905">
    <property type="entry name" value="PHOSPHOENOLPYRUVATE CARBOXYLASE"/>
    <property type="match status" value="1"/>
</dbReference>
<comment type="caution">
    <text evidence="1">The sequence shown here is derived from an EMBL/GenBank/DDBJ whole genome shotgun (WGS) entry which is preliminary data.</text>
</comment>
<dbReference type="SUPFAM" id="SSF51621">
    <property type="entry name" value="Phosphoenolpyruvate/pyruvate domain"/>
    <property type="match status" value="1"/>
</dbReference>
<dbReference type="RefSeq" id="WP_377388506.1">
    <property type="nucleotide sequence ID" value="NZ_JBHSAN010000012.1"/>
</dbReference>